<feature type="non-terminal residue" evidence="2">
    <location>
        <position position="1"/>
    </location>
</feature>
<gene>
    <name evidence="2" type="ORF">AVDCRST_MAG45-2442</name>
</gene>
<name>A0A6J4TEI9_9ACTN</name>
<feature type="compositionally biased region" description="Basic residues" evidence="1">
    <location>
        <begin position="42"/>
        <end position="59"/>
    </location>
</feature>
<evidence type="ECO:0000256" key="1">
    <source>
        <dbReference type="SAM" id="MobiDB-lite"/>
    </source>
</evidence>
<proteinExistence type="predicted"/>
<feature type="compositionally biased region" description="Basic and acidic residues" evidence="1">
    <location>
        <begin position="183"/>
        <end position="195"/>
    </location>
</feature>
<accession>A0A6J4TEI9</accession>
<feature type="compositionally biased region" description="Low complexity" evidence="1">
    <location>
        <begin position="29"/>
        <end position="41"/>
    </location>
</feature>
<dbReference type="EMBL" id="CADCVU010000211">
    <property type="protein sequence ID" value="CAA9520043.1"/>
    <property type="molecule type" value="Genomic_DNA"/>
</dbReference>
<feature type="region of interest" description="Disordered" evidence="1">
    <location>
        <begin position="1"/>
        <end position="234"/>
    </location>
</feature>
<feature type="compositionally biased region" description="Basic residues" evidence="1">
    <location>
        <begin position="87"/>
        <end position="99"/>
    </location>
</feature>
<sequence length="234" mass="25482">ARRGEAPLPGAAARSRGAGPGGARHGRRSAGADARGGAAPGRRARLVCDRRRRPHRRALPRGAPGHPLPDGPPGSRGLRPAADRRTARPHSQLRAHGRPVRQYLEARAAGGPRAAGRGGDPHADRADGAPGDLAGGSVQAGVLPARRPARRGSRPPGRRDRPSQPRDLLARPPVGRRPRRARVGRDDDARRPLDRARRRQRGRHRRADRVRGHRPLPRVHRRLTSRGRVERRPL</sequence>
<feature type="compositionally biased region" description="Low complexity" evidence="1">
    <location>
        <begin position="1"/>
        <end position="17"/>
    </location>
</feature>
<dbReference type="AlphaFoldDB" id="A0A6J4TEI9"/>
<evidence type="ECO:0000313" key="2">
    <source>
        <dbReference type="EMBL" id="CAA9520043.1"/>
    </source>
</evidence>
<protein>
    <submittedName>
        <fullName evidence="2">Phosphate transport system regulatory protein PhoU</fullName>
    </submittedName>
</protein>
<feature type="compositionally biased region" description="Low complexity" evidence="1">
    <location>
        <begin position="106"/>
        <end position="115"/>
    </location>
</feature>
<feature type="non-terminal residue" evidence="2">
    <location>
        <position position="234"/>
    </location>
</feature>
<feature type="compositionally biased region" description="Basic residues" evidence="1">
    <location>
        <begin position="196"/>
        <end position="225"/>
    </location>
</feature>
<reference evidence="2" key="1">
    <citation type="submission" date="2020-02" db="EMBL/GenBank/DDBJ databases">
        <authorList>
            <person name="Meier V. D."/>
        </authorList>
    </citation>
    <scope>NUCLEOTIDE SEQUENCE</scope>
    <source>
        <strain evidence="2">AVDCRST_MAG45</strain>
    </source>
</reference>
<organism evidence="2">
    <name type="scientific">uncultured Solirubrobacterales bacterium</name>
    <dbReference type="NCBI Taxonomy" id="768556"/>
    <lineage>
        <taxon>Bacteria</taxon>
        <taxon>Bacillati</taxon>
        <taxon>Actinomycetota</taxon>
        <taxon>Thermoleophilia</taxon>
        <taxon>Solirubrobacterales</taxon>
        <taxon>environmental samples</taxon>
    </lineage>
</organism>